<keyword evidence="3" id="KW-1185">Reference proteome</keyword>
<dbReference type="STRING" id="1299998.AUL39_10490"/>
<dbReference type="NCBIfam" id="TIGR01550">
    <property type="entry name" value="DOC_P1"/>
    <property type="match status" value="1"/>
</dbReference>
<dbReference type="Gene3D" id="1.20.120.1870">
    <property type="entry name" value="Fic/DOC protein, Fido domain"/>
    <property type="match status" value="1"/>
</dbReference>
<dbReference type="RefSeq" id="WP_059056052.1">
    <property type="nucleotide sequence ID" value="NZ_LOJF01000012.1"/>
</dbReference>
<sequence length="127" mass="13565">MTAATPFSKEVVLAIHAEAIKKFGGATGIRDEGLLDSALAQPFQTFSGAELYPGTIEKACRYAFGIIKDHPFIDGNKRTGAALLGTYLRINGIGFSPEPASFLLAMMGIADGSMEYEDLVSWVKSAM</sequence>
<comment type="caution">
    <text evidence="2">The sequence shown here is derived from an EMBL/GenBank/DDBJ whole genome shotgun (WGS) entry which is preliminary data.</text>
</comment>
<protein>
    <submittedName>
        <fullName evidence="2">Death-on-curing protein</fullName>
    </submittedName>
</protein>
<name>A0A100YU37_TRASO</name>
<feature type="domain" description="Fido" evidence="1">
    <location>
        <begin position="7"/>
        <end position="125"/>
    </location>
</feature>
<dbReference type="PANTHER" id="PTHR39426:SF1">
    <property type="entry name" value="HOMOLOGY TO DEATH-ON-CURING PROTEIN OF PHAGE P1"/>
    <property type="match status" value="1"/>
</dbReference>
<gene>
    <name evidence="2" type="ORF">AUL39_10490</name>
</gene>
<evidence type="ECO:0000313" key="2">
    <source>
        <dbReference type="EMBL" id="KUH57725.1"/>
    </source>
</evidence>
<dbReference type="InterPro" id="IPR053737">
    <property type="entry name" value="Type_II_TA_Toxin"/>
</dbReference>
<dbReference type="EMBL" id="LOJF01000012">
    <property type="protein sequence ID" value="KUH57725.1"/>
    <property type="molecule type" value="Genomic_DNA"/>
</dbReference>
<evidence type="ECO:0000313" key="3">
    <source>
        <dbReference type="Proteomes" id="UP000054078"/>
    </source>
</evidence>
<dbReference type="PANTHER" id="PTHR39426">
    <property type="entry name" value="HOMOLOGY TO DEATH-ON-CURING PROTEIN OF PHAGE P1"/>
    <property type="match status" value="1"/>
</dbReference>
<dbReference type="PROSITE" id="PS51459">
    <property type="entry name" value="FIDO"/>
    <property type="match status" value="1"/>
</dbReference>
<proteinExistence type="predicted"/>
<dbReference type="SUPFAM" id="SSF140931">
    <property type="entry name" value="Fic-like"/>
    <property type="match status" value="1"/>
</dbReference>
<reference evidence="2 3" key="1">
    <citation type="submission" date="2015-12" db="EMBL/GenBank/DDBJ databases">
        <title>Draft Genome Sequence of Olsenella scatoligenes SK9K4T; a Producer of 3-Methylindole- (skatole) and 4-Methylphenol- (p-cresol) Isolated from Pig Feces.</title>
        <authorList>
            <person name="Li X."/>
            <person name="Borg B."/>
            <person name="Canibe N."/>
        </authorList>
    </citation>
    <scope>NUCLEOTIDE SEQUENCE [LARGE SCALE GENOMIC DNA]</scope>
    <source>
        <strain evidence="2 3">SK9K4</strain>
    </source>
</reference>
<dbReference type="GO" id="GO:0016301">
    <property type="term" value="F:kinase activity"/>
    <property type="evidence" value="ECO:0007669"/>
    <property type="project" value="InterPro"/>
</dbReference>
<dbReference type="AlphaFoldDB" id="A0A100YU37"/>
<dbReference type="Pfam" id="PF02661">
    <property type="entry name" value="Fic"/>
    <property type="match status" value="1"/>
</dbReference>
<accession>A0A100YU37</accession>
<dbReference type="Proteomes" id="UP000054078">
    <property type="component" value="Unassembled WGS sequence"/>
</dbReference>
<dbReference type="PIRSF" id="PIRSF018297">
    <property type="entry name" value="Doc"/>
    <property type="match status" value="1"/>
</dbReference>
<dbReference type="InterPro" id="IPR036597">
    <property type="entry name" value="Fido-like_dom_sf"/>
</dbReference>
<dbReference type="InterPro" id="IPR003812">
    <property type="entry name" value="Fido"/>
</dbReference>
<organism evidence="2 3">
    <name type="scientific">Tractidigestivibacter scatoligenes</name>
    <name type="common">Olsenella scatoligenes</name>
    <dbReference type="NCBI Taxonomy" id="1299998"/>
    <lineage>
        <taxon>Bacteria</taxon>
        <taxon>Bacillati</taxon>
        <taxon>Actinomycetota</taxon>
        <taxon>Coriobacteriia</taxon>
        <taxon>Coriobacteriales</taxon>
        <taxon>Atopobiaceae</taxon>
        <taxon>Tractidigestivibacter</taxon>
    </lineage>
</organism>
<dbReference type="InterPro" id="IPR006440">
    <property type="entry name" value="Doc"/>
</dbReference>
<evidence type="ECO:0000259" key="1">
    <source>
        <dbReference type="PROSITE" id="PS51459"/>
    </source>
</evidence>
<dbReference type="OrthoDB" id="9802752at2"/>